<keyword evidence="3" id="KW-1185">Reference proteome</keyword>
<evidence type="ECO:0000313" key="3">
    <source>
        <dbReference type="Proteomes" id="UP001497383"/>
    </source>
</evidence>
<accession>A0ABP0ZHP7</accession>
<sequence length="601" mass="67966">MTILETLPATAQLCTPFGFLNVGECENLLILQGNEVFQFSYDHCKITKQTVTNHLMITTRPVIKLRDSALDFIISSNSLVLVRDTLVKPKDVPFKNIQKSFKVLKFMDVIESPKNYYKLVSILPSFNLNGPVMQILPPTLPSQENLGLFMQFLGLTISHSCIVEEHQIIFNNLSKSKRDQLEELCDSLDITYTVEDGTFLIEQSWSEYLIATFSATYSTAETCRDHSTTNDDETYQHSKLHKLEEQERRIFSSMKNAKLRGHANEDEKTPQPLSSSSISASSQAGNFFNLFHNSSSDSAIVIDSSDTSEITASRPGVVTEKSFFNSEGEKVTIISSDSESENGSFAKFNPRSDEGYFGDLSDGNREVEDRNRNTKNFGLLRDDVSLSSGSDNYQVESDEESDDEVEIDGGFISFINSTDTGYYDTSTNRDPEKNGTAFNTDHILDEEPSHQNHPESESSKFADNKSFVLPPWFFHLRPMIARELFRGMSEGDEFDRSLRLLNLELLEEISVIMINSGFAPRIRHTNNRRVAEYELVCSLRFPPCTKDGYPVYRKSDLGITTYSGDLFGVQLKRKFFVARFPLQNEPGFSRPFIFPCQAILG</sequence>
<reference evidence="2 3" key="1">
    <citation type="submission" date="2024-03" db="EMBL/GenBank/DDBJ databases">
        <authorList>
            <person name="Brejova B."/>
        </authorList>
    </citation>
    <scope>NUCLEOTIDE SEQUENCE [LARGE SCALE GENOMIC DNA]</scope>
    <source>
        <strain evidence="2 3">CBS 14171</strain>
    </source>
</reference>
<evidence type="ECO:0000313" key="2">
    <source>
        <dbReference type="EMBL" id="CAK9437522.1"/>
    </source>
</evidence>
<organism evidence="2 3">
    <name type="scientific">Lodderomyces beijingensis</name>
    <dbReference type="NCBI Taxonomy" id="1775926"/>
    <lineage>
        <taxon>Eukaryota</taxon>
        <taxon>Fungi</taxon>
        <taxon>Dikarya</taxon>
        <taxon>Ascomycota</taxon>
        <taxon>Saccharomycotina</taxon>
        <taxon>Pichiomycetes</taxon>
        <taxon>Debaryomycetaceae</taxon>
        <taxon>Candida/Lodderomyces clade</taxon>
        <taxon>Lodderomyces</taxon>
    </lineage>
</organism>
<gene>
    <name evidence="2" type="ORF">LODBEIA_P19000</name>
</gene>
<dbReference type="RefSeq" id="XP_066828838.1">
    <property type="nucleotide sequence ID" value="XM_066971840.1"/>
</dbReference>
<name>A0ABP0ZHP7_9ASCO</name>
<feature type="region of interest" description="Disordered" evidence="1">
    <location>
        <begin position="335"/>
        <end position="374"/>
    </location>
</feature>
<dbReference type="Proteomes" id="UP001497383">
    <property type="component" value="Chromosome 2"/>
</dbReference>
<protein>
    <submittedName>
        <fullName evidence="2">Uncharacterized protein</fullName>
    </submittedName>
</protein>
<proteinExistence type="predicted"/>
<dbReference type="GeneID" id="92207096"/>
<dbReference type="EMBL" id="OZ022406">
    <property type="protein sequence ID" value="CAK9437522.1"/>
    <property type="molecule type" value="Genomic_DNA"/>
</dbReference>
<feature type="compositionally biased region" description="Basic and acidic residues" evidence="1">
    <location>
        <begin position="362"/>
        <end position="372"/>
    </location>
</feature>
<evidence type="ECO:0000256" key="1">
    <source>
        <dbReference type="SAM" id="MobiDB-lite"/>
    </source>
</evidence>